<dbReference type="PANTHER" id="PTHR11910">
    <property type="entry name" value="ATP SYNTHASE DELTA CHAIN"/>
    <property type="match status" value="1"/>
</dbReference>
<dbReference type="InterPro" id="IPR000711">
    <property type="entry name" value="ATPase_OSCP/dsu"/>
</dbReference>
<dbReference type="NCBIfam" id="NF009967">
    <property type="entry name" value="PRK13430.1"/>
    <property type="match status" value="1"/>
</dbReference>
<evidence type="ECO:0000313" key="10">
    <source>
        <dbReference type="Proteomes" id="UP000321379"/>
    </source>
</evidence>
<dbReference type="Pfam" id="PF00213">
    <property type="entry name" value="OSCP"/>
    <property type="match status" value="1"/>
</dbReference>
<evidence type="ECO:0000256" key="1">
    <source>
        <dbReference type="ARBA" id="ARBA00004370"/>
    </source>
</evidence>
<proteinExistence type="inferred from homology"/>
<accession>A0A5C8UKA2</accession>
<evidence type="ECO:0000256" key="2">
    <source>
        <dbReference type="ARBA" id="ARBA00022448"/>
    </source>
</evidence>
<dbReference type="GO" id="GO:0045259">
    <property type="term" value="C:proton-transporting ATP synthase complex"/>
    <property type="evidence" value="ECO:0007669"/>
    <property type="project" value="UniProtKB-KW"/>
</dbReference>
<dbReference type="AlphaFoldDB" id="A0A5C8UKA2"/>
<name>A0A5C8UKA2_9MICO</name>
<comment type="similarity">
    <text evidence="8">Belongs to the ATPase delta chain family.</text>
</comment>
<sequence length="264" mass="27316">MGSATREALAASRAKLSSAGTANLATADELFSAGRIIGGSAQLISMLSDTSTDAADKRSILSAVFGSNFSDATLELLDTVVSNRWSSTDDLLAGIEELGLRAAADSAPATVNIDAELFAFGTAVSSDSELELAVSSKLGSPESKVALVEALLVGKASPQTLSIVRHLMQQPRGRRIGELLRTAAAIVADQSGLAVATITSATAIRAVQLERLQKGLAAKFGQALKFNLVVDPALIGGLRVQVGDRVMDGSVASKLKDLRLQLAR</sequence>
<dbReference type="PROSITE" id="PS00389">
    <property type="entry name" value="ATPASE_DELTA"/>
    <property type="match status" value="1"/>
</dbReference>
<evidence type="ECO:0000256" key="7">
    <source>
        <dbReference type="ARBA" id="ARBA00023310"/>
    </source>
</evidence>
<dbReference type="GO" id="GO:0005886">
    <property type="term" value="C:plasma membrane"/>
    <property type="evidence" value="ECO:0007669"/>
    <property type="project" value="UniProtKB-SubCell"/>
</dbReference>
<evidence type="ECO:0000256" key="3">
    <source>
        <dbReference type="ARBA" id="ARBA00022781"/>
    </source>
</evidence>
<comment type="subcellular location">
    <subcellularLocation>
        <location evidence="8">Cell membrane</location>
        <topology evidence="8">Peripheral membrane protein</topology>
    </subcellularLocation>
    <subcellularLocation>
        <location evidence="1">Membrane</location>
    </subcellularLocation>
</comment>
<keyword evidence="2 8" id="KW-0813">Transport</keyword>
<keyword evidence="3 8" id="KW-0375">Hydrogen ion transport</keyword>
<dbReference type="NCBIfam" id="TIGR01145">
    <property type="entry name" value="ATP_synt_delta"/>
    <property type="match status" value="1"/>
</dbReference>
<organism evidence="9 10">
    <name type="scientific">Lacisediminihabitans profunda</name>
    <dbReference type="NCBI Taxonomy" id="2594790"/>
    <lineage>
        <taxon>Bacteria</taxon>
        <taxon>Bacillati</taxon>
        <taxon>Actinomycetota</taxon>
        <taxon>Actinomycetes</taxon>
        <taxon>Micrococcales</taxon>
        <taxon>Microbacteriaceae</taxon>
        <taxon>Lacisediminihabitans</taxon>
    </lineage>
</organism>
<evidence type="ECO:0000256" key="4">
    <source>
        <dbReference type="ARBA" id="ARBA00023065"/>
    </source>
</evidence>
<comment type="function">
    <text evidence="8">F(1)F(0) ATP synthase produces ATP from ADP in the presence of a proton or sodium gradient. F-type ATPases consist of two structural domains, F(1) containing the extramembraneous catalytic core and F(0) containing the membrane proton channel, linked together by a central stalk and a peripheral stalk. During catalysis, ATP synthesis in the catalytic domain of F(1) is coupled via a rotary mechanism of the central stalk subunits to proton translocation.</text>
</comment>
<evidence type="ECO:0000313" key="9">
    <source>
        <dbReference type="EMBL" id="TXN28543.1"/>
    </source>
</evidence>
<keyword evidence="8" id="KW-1003">Cell membrane</keyword>
<dbReference type="EMBL" id="VRMG01000013">
    <property type="protein sequence ID" value="TXN28543.1"/>
    <property type="molecule type" value="Genomic_DNA"/>
</dbReference>
<comment type="function">
    <text evidence="8">This protein is part of the stalk that links CF(0) to CF(1). It either transmits conformational changes from CF(0) to CF(1) or is implicated in proton conduction.</text>
</comment>
<dbReference type="InterPro" id="IPR020781">
    <property type="entry name" value="ATPase_OSCP/d_CS"/>
</dbReference>
<evidence type="ECO:0000256" key="6">
    <source>
        <dbReference type="ARBA" id="ARBA00023196"/>
    </source>
</evidence>
<gene>
    <name evidence="8" type="primary">atpH</name>
    <name evidence="9" type="ORF">FVP33_17050</name>
</gene>
<dbReference type="RefSeq" id="WP_147784896.1">
    <property type="nucleotide sequence ID" value="NZ_VRMG01000013.1"/>
</dbReference>
<keyword evidence="5 8" id="KW-0472">Membrane</keyword>
<evidence type="ECO:0000256" key="8">
    <source>
        <dbReference type="HAMAP-Rule" id="MF_01416"/>
    </source>
</evidence>
<dbReference type="GO" id="GO:0046933">
    <property type="term" value="F:proton-transporting ATP synthase activity, rotational mechanism"/>
    <property type="evidence" value="ECO:0007669"/>
    <property type="project" value="UniProtKB-UniRule"/>
</dbReference>
<keyword evidence="7 8" id="KW-0066">ATP synthesis</keyword>
<dbReference type="Proteomes" id="UP000321379">
    <property type="component" value="Unassembled WGS sequence"/>
</dbReference>
<evidence type="ECO:0000256" key="5">
    <source>
        <dbReference type="ARBA" id="ARBA00023136"/>
    </source>
</evidence>
<dbReference type="HAMAP" id="MF_01416">
    <property type="entry name" value="ATP_synth_delta_bact"/>
    <property type="match status" value="1"/>
</dbReference>
<keyword evidence="10" id="KW-1185">Reference proteome</keyword>
<comment type="caution">
    <text evidence="9">The sequence shown here is derived from an EMBL/GenBank/DDBJ whole genome shotgun (WGS) entry which is preliminary data.</text>
</comment>
<protein>
    <recommendedName>
        <fullName evidence="8">ATP synthase subunit delta</fullName>
    </recommendedName>
    <alternativeName>
        <fullName evidence="8">ATP synthase F(1) sector subunit delta</fullName>
    </alternativeName>
    <alternativeName>
        <fullName evidence="8">F-type ATPase subunit delta</fullName>
        <shortName evidence="8">F-ATPase subunit delta</shortName>
    </alternativeName>
</protein>
<keyword evidence="4 8" id="KW-0406">Ion transport</keyword>
<keyword evidence="6 8" id="KW-0139">CF(1)</keyword>
<dbReference type="PRINTS" id="PR00125">
    <property type="entry name" value="ATPASEDELTA"/>
</dbReference>
<reference evidence="9 10" key="1">
    <citation type="submission" date="2019-08" db="EMBL/GenBank/DDBJ databases">
        <title>Bacterial whole genome sequence for Glaciihabitans sp. CHu50b-6-2.</title>
        <authorList>
            <person name="Jin L."/>
        </authorList>
    </citation>
    <scope>NUCLEOTIDE SEQUENCE [LARGE SCALE GENOMIC DNA]</scope>
    <source>
        <strain evidence="9 10">CHu50b-6-2</strain>
    </source>
</reference>